<sequence length="56" mass="6083">MARVWAIVVGIYLIIMAIAGFGSVVIPNWEAWIHLIVGIVSLLIGFMDRGRKSSAA</sequence>
<comment type="caution">
    <text evidence="2">The sequence shown here is derived from an EMBL/GenBank/DDBJ whole genome shotgun (WGS) entry which is preliminary data.</text>
</comment>
<dbReference type="AlphaFoldDB" id="A0A2K1P4P2"/>
<dbReference type="RefSeq" id="WP_169924921.1">
    <property type="nucleotide sequence ID" value="NZ_AZRL01000004.1"/>
</dbReference>
<keyword evidence="1" id="KW-0472">Membrane</keyword>
<dbReference type="EMBL" id="AZRL01000004">
    <property type="protein sequence ID" value="PNR97759.1"/>
    <property type="molecule type" value="Genomic_DNA"/>
</dbReference>
<evidence type="ECO:0000313" key="3">
    <source>
        <dbReference type="Proteomes" id="UP000236434"/>
    </source>
</evidence>
<dbReference type="Proteomes" id="UP000236434">
    <property type="component" value="Unassembled WGS sequence"/>
</dbReference>
<proteinExistence type="predicted"/>
<accession>A0A2K1P4P2</accession>
<gene>
    <name evidence="2" type="ORF">X929_02830</name>
</gene>
<organism evidence="2 3">
    <name type="scientific">Petrotoga olearia DSM 13574</name>
    <dbReference type="NCBI Taxonomy" id="1122955"/>
    <lineage>
        <taxon>Bacteria</taxon>
        <taxon>Thermotogati</taxon>
        <taxon>Thermotogota</taxon>
        <taxon>Thermotogae</taxon>
        <taxon>Petrotogales</taxon>
        <taxon>Petrotogaceae</taxon>
        <taxon>Petrotoga</taxon>
    </lineage>
</organism>
<evidence type="ECO:0000256" key="1">
    <source>
        <dbReference type="SAM" id="Phobius"/>
    </source>
</evidence>
<evidence type="ECO:0000313" key="2">
    <source>
        <dbReference type="EMBL" id="PNR97759.1"/>
    </source>
</evidence>
<reference evidence="2 3" key="1">
    <citation type="submission" date="2013-12" db="EMBL/GenBank/DDBJ databases">
        <title>Comparative genomics of Petrotoga isolates.</title>
        <authorList>
            <person name="Nesbo C.L."/>
            <person name="Charchuk R."/>
            <person name="Chow K."/>
        </authorList>
    </citation>
    <scope>NUCLEOTIDE SEQUENCE [LARGE SCALE GENOMIC DNA]</scope>
    <source>
        <strain evidence="2 3">DSM 13574</strain>
    </source>
</reference>
<feature type="transmembrane region" description="Helical" evidence="1">
    <location>
        <begin position="5"/>
        <end position="25"/>
    </location>
</feature>
<name>A0A2K1P4P2_9BACT</name>
<keyword evidence="1" id="KW-0812">Transmembrane</keyword>
<feature type="transmembrane region" description="Helical" evidence="1">
    <location>
        <begin position="31"/>
        <end position="47"/>
    </location>
</feature>
<protein>
    <submittedName>
        <fullName evidence="2">Uncharacterized protein</fullName>
    </submittedName>
</protein>
<keyword evidence="1" id="KW-1133">Transmembrane helix</keyword>